<reference evidence="2" key="1">
    <citation type="submission" date="2021-03" db="EMBL/GenBank/DDBJ databases">
        <title>Evolutionary innovations through gain and loss of genes in the ectomycorrhizal Boletales.</title>
        <authorList>
            <person name="Wu G."/>
            <person name="Miyauchi S."/>
            <person name="Morin E."/>
            <person name="Yang Z.-L."/>
            <person name="Xu J."/>
            <person name="Martin F.M."/>
        </authorList>
    </citation>
    <scope>NUCLEOTIDE SEQUENCE</scope>
    <source>
        <strain evidence="2">BR01</strain>
    </source>
</reference>
<evidence type="ECO:0000313" key="2">
    <source>
        <dbReference type="EMBL" id="KAG6369017.1"/>
    </source>
</evidence>
<accession>A0A8I2YBU7</accession>
<dbReference type="OrthoDB" id="2645480at2759"/>
<feature type="compositionally biased region" description="Basic and acidic residues" evidence="1">
    <location>
        <begin position="357"/>
        <end position="366"/>
    </location>
</feature>
<dbReference type="AlphaFoldDB" id="A0A8I2YBU7"/>
<keyword evidence="3" id="KW-1185">Reference proteome</keyword>
<gene>
    <name evidence="2" type="ORF">JVT61DRAFT_2568</name>
</gene>
<feature type="region of interest" description="Disordered" evidence="1">
    <location>
        <begin position="347"/>
        <end position="366"/>
    </location>
</feature>
<evidence type="ECO:0000313" key="3">
    <source>
        <dbReference type="Proteomes" id="UP000683000"/>
    </source>
</evidence>
<evidence type="ECO:0000256" key="1">
    <source>
        <dbReference type="SAM" id="MobiDB-lite"/>
    </source>
</evidence>
<protein>
    <submittedName>
        <fullName evidence="2">Uncharacterized protein</fullName>
    </submittedName>
</protein>
<organism evidence="2 3">
    <name type="scientific">Boletus reticuloceps</name>
    <dbReference type="NCBI Taxonomy" id="495285"/>
    <lineage>
        <taxon>Eukaryota</taxon>
        <taxon>Fungi</taxon>
        <taxon>Dikarya</taxon>
        <taxon>Basidiomycota</taxon>
        <taxon>Agaricomycotina</taxon>
        <taxon>Agaricomycetes</taxon>
        <taxon>Agaricomycetidae</taxon>
        <taxon>Boletales</taxon>
        <taxon>Boletineae</taxon>
        <taxon>Boletaceae</taxon>
        <taxon>Boletoideae</taxon>
        <taxon>Boletus</taxon>
    </lineage>
</organism>
<name>A0A8I2YBU7_9AGAM</name>
<sequence>MSNCMSSLLDEAELLSDVMVSVSFSGIDFDKWSTLPDGTVVLAQNAPYIPIPVSQDESPFPRADGSWGPHEITLLPQAYDPDHPYLSHILVDGHDSFNLPRSVSCHRFKDRDFYRYPPLPRRGYIKETIVSSWMDEVYSYRRRVLRLYDELLAINPGPYKAPTIALARAEDTLFIINHNIMSYRDAVEYTRGLQRFVAEIQAFLIWGHDILGRSLKVTEPVCQCFRGAYVTSPADFSYLSSLGVPVFYLTRLRSSELPPLRYVRITELTSLCEFRKWTNVNVMQHNKDIVKGKLLHSKPLMFYPPHVDRSDPLAFERAARGYGPRDDRQSFDRRLVIDSLIVAGRVPKSSSVPRKPKPQDSDWRRQTKRIREEWPSWGCDWDYFWHYHAVGDGLPQYTHSESPIPSHGAHFTYTAPPVHLLSNVQSDDKRAKVCFTWVCMRRIWLLRYREYRINQSSMIVAATNNNAPPSPFHLHTQTWRDVLSGHWWRKNTWPPNSDYNHRVFWRHGGSELLGFSQEQLEQEHGDPTDAYYALSDDLSPLLAPGRRLELKDFEDKALCNMVVYDLALTNHKLQFEETDDFVMHVDSMSLEDRHSRLTMRQDLFRSSWDIPKAAFPWHDTNWKSTLNWRQAVPWYTQFRSLLSPWPRENDLENIEWDKDLSDLDQWRFTSYCENLVVFYRRTVMHVLGVAVAPLLRYPSVDAVDPIFFSM</sequence>
<comment type="caution">
    <text evidence="2">The sequence shown here is derived from an EMBL/GenBank/DDBJ whole genome shotgun (WGS) entry which is preliminary data.</text>
</comment>
<dbReference type="Proteomes" id="UP000683000">
    <property type="component" value="Unassembled WGS sequence"/>
</dbReference>
<dbReference type="EMBL" id="JAGFBS010000126">
    <property type="protein sequence ID" value="KAG6369017.1"/>
    <property type="molecule type" value="Genomic_DNA"/>
</dbReference>
<proteinExistence type="predicted"/>